<gene>
    <name evidence="2" type="ORF">I553_8789</name>
</gene>
<comment type="caution">
    <text evidence="2">The sequence shown here is derived from an EMBL/GenBank/DDBJ whole genome shotgun (WGS) entry which is preliminary data.</text>
</comment>
<accession>X8CN93</accession>
<feature type="region of interest" description="Disordered" evidence="1">
    <location>
        <begin position="207"/>
        <end position="231"/>
    </location>
</feature>
<sequence length="231" mass="24919">MTATTKLAIVVGIFAAGLAGWSIGGYLGAAAGLVLGLAGGVIRWRGHPLWYWLILWRQRGRPIELSEPITVANDRTGGGVRYQDGVAVVAVQLLGKAHRPTLFTGSTATYTENTVDIAGLLPLLRQSLGLTIDSLSVVSAGARRRSTGDYPRVYDTLIGTPPYAGQRETWLIIRIAAIPTPKRCSGARRSAPRRWLQDSALVRRCASKAFGPRSQPRPTWSSSSDGWDGLR</sequence>
<proteinExistence type="predicted"/>
<dbReference type="EMBL" id="JAOB01000029">
    <property type="protein sequence ID" value="EUA56735.1"/>
    <property type="molecule type" value="Genomic_DNA"/>
</dbReference>
<name>X8CN93_MYCXE</name>
<reference evidence="2" key="1">
    <citation type="submission" date="2014-01" db="EMBL/GenBank/DDBJ databases">
        <authorList>
            <person name="Brown-Elliot B."/>
            <person name="Wallace R."/>
            <person name="Lenaerts A."/>
            <person name="Ordway D."/>
            <person name="DeGroote M.A."/>
            <person name="Parker T."/>
            <person name="Sizemore C."/>
            <person name="Tallon L.J."/>
            <person name="Sadzewicz L.K."/>
            <person name="Sengamalay N."/>
            <person name="Fraser C.M."/>
            <person name="Hine E."/>
            <person name="Shefchek K.A."/>
            <person name="Das S.P."/>
            <person name="Tettelin H."/>
        </authorList>
    </citation>
    <scope>NUCLEOTIDE SEQUENCE [LARGE SCALE GENOMIC DNA]</scope>
    <source>
        <strain evidence="2">4042</strain>
    </source>
</reference>
<evidence type="ECO:0000313" key="2">
    <source>
        <dbReference type="EMBL" id="EUA56735.1"/>
    </source>
</evidence>
<organism evidence="2">
    <name type="scientific">Mycobacterium xenopi 4042</name>
    <dbReference type="NCBI Taxonomy" id="1299334"/>
    <lineage>
        <taxon>Bacteria</taxon>
        <taxon>Bacillati</taxon>
        <taxon>Actinomycetota</taxon>
        <taxon>Actinomycetes</taxon>
        <taxon>Mycobacteriales</taxon>
        <taxon>Mycobacteriaceae</taxon>
        <taxon>Mycobacterium</taxon>
    </lineage>
</organism>
<dbReference type="AlphaFoldDB" id="X8CN93"/>
<protein>
    <submittedName>
        <fullName evidence="2">Putative conserved membrane protein</fullName>
    </submittedName>
</protein>
<feature type="compositionally biased region" description="Polar residues" evidence="1">
    <location>
        <begin position="216"/>
        <end position="225"/>
    </location>
</feature>
<evidence type="ECO:0000256" key="1">
    <source>
        <dbReference type="SAM" id="MobiDB-lite"/>
    </source>
</evidence>
<dbReference type="PATRIC" id="fig|1299334.3.peg.2878"/>